<evidence type="ECO:0000256" key="2">
    <source>
        <dbReference type="ARBA" id="ARBA00022676"/>
    </source>
</evidence>
<evidence type="ECO:0000256" key="5">
    <source>
        <dbReference type="ARBA" id="ARBA00022726"/>
    </source>
</evidence>
<dbReference type="GO" id="GO:0000310">
    <property type="term" value="F:xanthine phosphoribosyltransferase activity"/>
    <property type="evidence" value="ECO:0007669"/>
    <property type="project" value="UniProtKB-EC"/>
</dbReference>
<keyword evidence="10" id="KW-1185">Reference proteome</keyword>
<organism evidence="9 10">
    <name type="scientific">Maridesulfovibrio hydrothermalis AM13 = DSM 14728</name>
    <dbReference type="NCBI Taxonomy" id="1121451"/>
    <lineage>
        <taxon>Bacteria</taxon>
        <taxon>Pseudomonadati</taxon>
        <taxon>Thermodesulfobacteriota</taxon>
        <taxon>Desulfovibrionia</taxon>
        <taxon>Desulfovibrionales</taxon>
        <taxon>Desulfovibrionaceae</taxon>
        <taxon>Maridesulfovibrio</taxon>
    </lineage>
</organism>
<evidence type="ECO:0000256" key="7">
    <source>
        <dbReference type="ARBA" id="ARBA00023136"/>
    </source>
</evidence>
<dbReference type="PATRIC" id="fig|1121451.3.peg.2803"/>
<dbReference type="GO" id="GO:0006166">
    <property type="term" value="P:purine ribonucleoside salvage"/>
    <property type="evidence" value="ECO:0007669"/>
    <property type="project" value="UniProtKB-KW"/>
</dbReference>
<accession>L0RDN3</accession>
<dbReference type="eggNOG" id="COG2236">
    <property type="taxonomic scope" value="Bacteria"/>
</dbReference>
<dbReference type="SUPFAM" id="SSF53271">
    <property type="entry name" value="PRTase-like"/>
    <property type="match status" value="1"/>
</dbReference>
<dbReference type="KEGG" id="dhy:DESAM_22592"/>
<evidence type="ECO:0000313" key="9">
    <source>
        <dbReference type="EMBL" id="CCO24859.1"/>
    </source>
</evidence>
<keyword evidence="3 9" id="KW-0808">Transferase</keyword>
<dbReference type="GO" id="GO:0032265">
    <property type="term" value="P:XMP salvage"/>
    <property type="evidence" value="ECO:0007669"/>
    <property type="project" value="UniProtKB-UniPathway"/>
</dbReference>
<evidence type="ECO:0000259" key="8">
    <source>
        <dbReference type="Pfam" id="PF00156"/>
    </source>
</evidence>
<dbReference type="EC" id="2.4.2.22" evidence="9"/>
<feature type="domain" description="Phosphoribosyltransferase" evidence="8">
    <location>
        <begin position="58"/>
        <end position="193"/>
    </location>
</feature>
<name>L0RDN3_9BACT</name>
<dbReference type="UniPathway" id="UPA00909">
    <property type="reaction ID" value="UER00887"/>
</dbReference>
<dbReference type="UniPathway" id="UPA00602">
    <property type="reaction ID" value="UER00658"/>
</dbReference>
<dbReference type="CDD" id="cd06223">
    <property type="entry name" value="PRTases_typeI"/>
    <property type="match status" value="1"/>
</dbReference>
<keyword evidence="5" id="KW-0660">Purine salvage</keyword>
<proteinExistence type="inferred from homology"/>
<evidence type="ECO:0000256" key="4">
    <source>
        <dbReference type="ARBA" id="ARBA00022723"/>
    </source>
</evidence>
<dbReference type="STRING" id="1121451.DESAM_22592"/>
<dbReference type="PANTHER" id="PTHR39563">
    <property type="entry name" value="XANTHINE PHOSPHORIBOSYLTRANSFERASE"/>
    <property type="match status" value="1"/>
</dbReference>
<dbReference type="InterPro" id="IPR000836">
    <property type="entry name" value="PRTase_dom"/>
</dbReference>
<reference evidence="9 10" key="1">
    <citation type="submission" date="2012-10" db="EMBL/GenBank/DDBJ databases">
        <authorList>
            <person name="Genoscope - CEA"/>
        </authorList>
    </citation>
    <scope>NUCLEOTIDE SEQUENCE [LARGE SCALE GENOMIC DNA]</scope>
    <source>
        <strain evidence="10">AM13 / DSM 14728</strain>
    </source>
</reference>
<dbReference type="EMBL" id="FO203522">
    <property type="protein sequence ID" value="CCO24859.1"/>
    <property type="molecule type" value="Genomic_DNA"/>
</dbReference>
<dbReference type="Pfam" id="PF00156">
    <property type="entry name" value="Pribosyltran"/>
    <property type="match status" value="1"/>
</dbReference>
<dbReference type="GO" id="GO:0046872">
    <property type="term" value="F:metal ion binding"/>
    <property type="evidence" value="ECO:0007669"/>
    <property type="project" value="UniProtKB-KW"/>
</dbReference>
<keyword evidence="1" id="KW-1003">Cell membrane</keyword>
<dbReference type="Gene3D" id="3.40.50.2020">
    <property type="match status" value="1"/>
</dbReference>
<keyword evidence="2 9" id="KW-0328">Glycosyltransferase</keyword>
<evidence type="ECO:0000256" key="3">
    <source>
        <dbReference type="ARBA" id="ARBA00022679"/>
    </source>
</evidence>
<dbReference type="NCBIfam" id="NF006613">
    <property type="entry name" value="PRK09177.1"/>
    <property type="match status" value="1"/>
</dbReference>
<protein>
    <submittedName>
        <fullName evidence="9">Guanine-hypoxanthine phosphoribosyltransferase (Modular protein)</fullName>
        <ecNumber evidence="9">2.4.2.22</ecNumber>
    </submittedName>
</protein>
<dbReference type="HOGENOM" id="CLU_080904_3_0_7"/>
<gene>
    <name evidence="9" type="ORF">DESAM_22592</name>
</gene>
<keyword evidence="4" id="KW-0479">Metal-binding</keyword>
<dbReference type="InterPro" id="IPR023747">
    <property type="entry name" value="Xanthine_Guanine_PRibTrfase"/>
</dbReference>
<dbReference type="GO" id="GO:0032263">
    <property type="term" value="P:GMP salvage"/>
    <property type="evidence" value="ECO:0007669"/>
    <property type="project" value="UniProtKB-UniPathway"/>
</dbReference>
<evidence type="ECO:0000256" key="1">
    <source>
        <dbReference type="ARBA" id="ARBA00022475"/>
    </source>
</evidence>
<keyword evidence="7" id="KW-0472">Membrane</keyword>
<dbReference type="PANTHER" id="PTHR39563:SF1">
    <property type="entry name" value="XANTHINE-GUANINE PHOSPHORIBOSYLTRANSFERASE"/>
    <property type="match status" value="1"/>
</dbReference>
<sequence>MDIPSVKMARFFINTVREVFLCCPHAFLKLGKTACIDGNQGEIKLSKADRYSKMYPISWEQLHRDCRALSWRLLDKGPFKGILGITRGGLVPAAILARELDIRLIDTVCISTYDWKIQEKKATILKNFEGDGEGWLLIDDLVDTGSTAKLVREMVPKAHFATIYAKPEGRPLVDTFITEVSQDTWILFPWDSATQFAQPIAKVSQECE</sequence>
<dbReference type="HAMAP" id="MF_01903">
    <property type="entry name" value="XGPRT"/>
    <property type="match status" value="1"/>
</dbReference>
<evidence type="ECO:0000256" key="6">
    <source>
        <dbReference type="ARBA" id="ARBA00022842"/>
    </source>
</evidence>
<dbReference type="InterPro" id="IPR029057">
    <property type="entry name" value="PRTase-like"/>
</dbReference>
<evidence type="ECO:0000313" key="10">
    <source>
        <dbReference type="Proteomes" id="UP000010808"/>
    </source>
</evidence>
<dbReference type="AlphaFoldDB" id="L0RDN3"/>
<dbReference type="Proteomes" id="UP000010808">
    <property type="component" value="Chromosome"/>
</dbReference>
<keyword evidence="6" id="KW-0460">Magnesium</keyword>